<dbReference type="PANTHER" id="PTHR38797">
    <property type="entry name" value="NUCLEAR PORE COMPLEX PROTEIN NUP85-RELATED"/>
    <property type="match status" value="1"/>
</dbReference>
<proteinExistence type="predicted"/>
<dbReference type="AlphaFoldDB" id="A0A074W975"/>
<reference evidence="1 2" key="1">
    <citation type="journal article" date="2014" name="BMC Genomics">
        <title>Genome sequencing of four Aureobasidium pullulans varieties: biotechnological potential, stress tolerance, and description of new species.</title>
        <authorList>
            <person name="Gostin Ar C."/>
            <person name="Ohm R.A."/>
            <person name="Kogej T."/>
            <person name="Sonjak S."/>
            <person name="Turk M."/>
            <person name="Zajc J."/>
            <person name="Zalar P."/>
            <person name="Grube M."/>
            <person name="Sun H."/>
            <person name="Han J."/>
            <person name="Sharma A."/>
            <person name="Chiniquy J."/>
            <person name="Ngan C.Y."/>
            <person name="Lipzen A."/>
            <person name="Barry K."/>
            <person name="Grigoriev I.V."/>
            <person name="Gunde-Cimerman N."/>
        </authorList>
    </citation>
    <scope>NUCLEOTIDE SEQUENCE [LARGE SCALE GENOMIC DNA]</scope>
    <source>
        <strain evidence="1 2">CBS 147.97</strain>
    </source>
</reference>
<evidence type="ECO:0000313" key="1">
    <source>
        <dbReference type="EMBL" id="KEQ68139.1"/>
    </source>
</evidence>
<accession>A0A074W975</accession>
<dbReference type="STRING" id="1043004.A0A074W975"/>
<gene>
    <name evidence="1" type="ORF">M436DRAFT_86632</name>
</gene>
<name>A0A074W975_9PEZI</name>
<dbReference type="Proteomes" id="UP000027730">
    <property type="component" value="Unassembled WGS sequence"/>
</dbReference>
<dbReference type="InterPro" id="IPR053204">
    <property type="entry name" value="Oxopyrrolidines_Biosynth-assoc"/>
</dbReference>
<evidence type="ECO:0000313" key="2">
    <source>
        <dbReference type="Proteomes" id="UP000027730"/>
    </source>
</evidence>
<dbReference type="HOGENOM" id="CLU_090027_0_0_1"/>
<dbReference type="GeneID" id="25417769"/>
<dbReference type="InterPro" id="IPR022085">
    <property type="entry name" value="OpdG"/>
</dbReference>
<dbReference type="PANTHER" id="PTHR38797:SF4">
    <property type="entry name" value="NUCLEAR PORE COMPLEX PROTEIN NUP85"/>
    <property type="match status" value="1"/>
</dbReference>
<sequence length="278" mass="31668">MSSHLDQWLEREGVARWGILESHTKVLKTLLQDKTTAQDAAKELVDTATLSPDPSDTAYRLWNLLFHTAAAFPAHIDHVVRLTLAIRRIPPSPESPNTLSYSLWSHWQDTHSYYYTWRTLRPSSPGSLMGAEHWINFTAFSAELIHHGDEKAMREIGITAFFDLRDALETTLETRARDLSKNAVVTADQSLQTDTIAAAQWVMHAGCQLMQVQNHFFGNRWTKGLSKKTELWDGEPGFSRARWKFWAERFGERAKDVEAREMVKEAACVIRANLGEST</sequence>
<dbReference type="EMBL" id="KL584737">
    <property type="protein sequence ID" value="KEQ68139.1"/>
    <property type="molecule type" value="Genomic_DNA"/>
</dbReference>
<organism evidence="1 2">
    <name type="scientific">Aureobasidium namibiae CBS 147.97</name>
    <dbReference type="NCBI Taxonomy" id="1043004"/>
    <lineage>
        <taxon>Eukaryota</taxon>
        <taxon>Fungi</taxon>
        <taxon>Dikarya</taxon>
        <taxon>Ascomycota</taxon>
        <taxon>Pezizomycotina</taxon>
        <taxon>Dothideomycetes</taxon>
        <taxon>Dothideomycetidae</taxon>
        <taxon>Dothideales</taxon>
        <taxon>Saccotheciaceae</taxon>
        <taxon>Aureobasidium</taxon>
    </lineage>
</organism>
<dbReference type="OrthoDB" id="3350591at2759"/>
<protein>
    <submittedName>
        <fullName evidence="1">Uncharacterized protein</fullName>
    </submittedName>
</protein>
<keyword evidence="2" id="KW-1185">Reference proteome</keyword>
<dbReference type="RefSeq" id="XP_013422329.1">
    <property type="nucleotide sequence ID" value="XM_013566875.1"/>
</dbReference>
<dbReference type="Pfam" id="PF12311">
    <property type="entry name" value="DUF3632"/>
    <property type="match status" value="1"/>
</dbReference>